<dbReference type="Proteomes" id="UP000324800">
    <property type="component" value="Unassembled WGS sequence"/>
</dbReference>
<dbReference type="AlphaFoldDB" id="A0A5J4TY07"/>
<organism evidence="1 2">
    <name type="scientific">Streblomastix strix</name>
    <dbReference type="NCBI Taxonomy" id="222440"/>
    <lineage>
        <taxon>Eukaryota</taxon>
        <taxon>Metamonada</taxon>
        <taxon>Preaxostyla</taxon>
        <taxon>Oxymonadida</taxon>
        <taxon>Streblomastigidae</taxon>
        <taxon>Streblomastix</taxon>
    </lineage>
</organism>
<dbReference type="EMBL" id="SNRW01023210">
    <property type="protein sequence ID" value="KAA6363204.1"/>
    <property type="molecule type" value="Genomic_DNA"/>
</dbReference>
<evidence type="ECO:0000313" key="1">
    <source>
        <dbReference type="EMBL" id="KAA6363204.1"/>
    </source>
</evidence>
<comment type="caution">
    <text evidence="1">The sequence shown here is derived from an EMBL/GenBank/DDBJ whole genome shotgun (WGS) entry which is preliminary data.</text>
</comment>
<protein>
    <submittedName>
        <fullName evidence="1">Uncharacterized protein</fullName>
    </submittedName>
</protein>
<gene>
    <name evidence="1" type="ORF">EZS28_041269</name>
</gene>
<reference evidence="1 2" key="1">
    <citation type="submission" date="2019-03" db="EMBL/GenBank/DDBJ databases">
        <title>Single cell metagenomics reveals metabolic interactions within the superorganism composed of flagellate Streblomastix strix and complex community of Bacteroidetes bacteria on its surface.</title>
        <authorList>
            <person name="Treitli S.C."/>
            <person name="Kolisko M."/>
            <person name="Husnik F."/>
            <person name="Keeling P."/>
            <person name="Hampl V."/>
        </authorList>
    </citation>
    <scope>NUCLEOTIDE SEQUENCE [LARGE SCALE GENOMIC DNA]</scope>
    <source>
        <strain evidence="1">ST1C</strain>
    </source>
</reference>
<accession>A0A5J4TY07</accession>
<name>A0A5J4TY07_9EUKA</name>
<dbReference type="InterPro" id="IPR011050">
    <property type="entry name" value="Pectin_lyase_fold/virulence"/>
</dbReference>
<dbReference type="SUPFAM" id="SSF51126">
    <property type="entry name" value="Pectin lyase-like"/>
    <property type="match status" value="1"/>
</dbReference>
<evidence type="ECO:0000313" key="2">
    <source>
        <dbReference type="Proteomes" id="UP000324800"/>
    </source>
</evidence>
<sequence>MFVGGYATELEIRDFNGLLQAPSTDTTLKIAQDLTIEKNKTYVPKEGVNILSVRKKSKSKESIIELRNIKFDNSEPKLLQNTDISLIQITKVKEINIKNSSFISRNISGTKEIQGSILKLQGPAVITNVSFTSNTVKSPNEILGGIICTKDKLILSNATLSSSRADGANVIVENNHAESKEISGGIIYLDTSDVKEGTHSEISGYTFKNNTIAKTDKVSGGVIYYDGKKKD</sequence>
<proteinExistence type="predicted"/>